<dbReference type="InterPro" id="IPR045851">
    <property type="entry name" value="AMP-bd_C_sf"/>
</dbReference>
<dbReference type="AlphaFoldDB" id="A0A5B8XTW3"/>
<evidence type="ECO:0000256" key="6">
    <source>
        <dbReference type="ARBA" id="ARBA00023237"/>
    </source>
</evidence>
<evidence type="ECO:0000256" key="7">
    <source>
        <dbReference type="ARBA" id="ARBA00023288"/>
    </source>
</evidence>
<dbReference type="PROSITE" id="PS51257">
    <property type="entry name" value="PROKAR_LIPOPROTEIN"/>
    <property type="match status" value="1"/>
</dbReference>
<dbReference type="InterPro" id="IPR003282">
    <property type="entry name" value="T3SS_SctJ"/>
</dbReference>
<keyword evidence="5" id="KW-0564">Palmitate</keyword>
<dbReference type="Gene3D" id="3.30.300.30">
    <property type="match status" value="1"/>
</dbReference>
<evidence type="ECO:0000256" key="2">
    <source>
        <dbReference type="ARBA" id="ARBA00009509"/>
    </source>
</evidence>
<sequence length="247" mass="27502">MRLFILILFSTLILGCTSELHHGLEEREANEIVVALERKGIEAQKKPDPRDPLFWTVSVPEAVRVDAWNILSSEGLPRPRVQGFGEFYPREALVPSASEERILVQYATAQELRQTLVLVDGVVDAQVNLVIPEQPRIRLSGEEAPRPRASVLVKYREVVEGELPITEEEIARVVTGAVDRMLPEDVQVMFSKMENSVMPEEQVRVTQVGPIAVVNSGKFALQATIGGLFSVILVLVGAVLFLVMRKR</sequence>
<name>A0A5B8XTW3_9DELT</name>
<keyword evidence="6" id="KW-0998">Cell outer membrane</keyword>
<keyword evidence="8" id="KW-0812">Transmembrane</keyword>
<comment type="subcellular location">
    <subcellularLocation>
        <location evidence="1">Cell outer membrane</location>
        <topology evidence="1">Lipid-anchor</topology>
    </subcellularLocation>
</comment>
<keyword evidence="3" id="KW-0732">Signal</keyword>
<dbReference type="PANTHER" id="PTHR30046">
    <property type="entry name" value="FLAGELLAR M-RING PROTEIN"/>
    <property type="match status" value="1"/>
</dbReference>
<evidence type="ECO:0000313" key="10">
    <source>
        <dbReference type="EMBL" id="QED27096.1"/>
    </source>
</evidence>
<dbReference type="InterPro" id="IPR006182">
    <property type="entry name" value="FliF_N_dom"/>
</dbReference>
<reference evidence="10 11" key="1">
    <citation type="submission" date="2019-08" db="EMBL/GenBank/DDBJ databases">
        <authorList>
            <person name="Liang Q."/>
        </authorList>
    </citation>
    <scope>NUCLEOTIDE SEQUENCE [LARGE SCALE GENOMIC DNA]</scope>
    <source>
        <strain evidence="10 11">V1718</strain>
    </source>
</reference>
<evidence type="ECO:0000256" key="4">
    <source>
        <dbReference type="ARBA" id="ARBA00023136"/>
    </source>
</evidence>
<evidence type="ECO:0000256" key="8">
    <source>
        <dbReference type="SAM" id="Phobius"/>
    </source>
</evidence>
<keyword evidence="4 8" id="KW-0472">Membrane</keyword>
<gene>
    <name evidence="10" type="ORF">FRD01_07545</name>
</gene>
<keyword evidence="8" id="KW-1133">Transmembrane helix</keyword>
<dbReference type="GO" id="GO:0009279">
    <property type="term" value="C:cell outer membrane"/>
    <property type="evidence" value="ECO:0007669"/>
    <property type="project" value="UniProtKB-SubCell"/>
</dbReference>
<dbReference type="KEGG" id="bbae:FRD01_07545"/>
<evidence type="ECO:0000259" key="9">
    <source>
        <dbReference type="Pfam" id="PF01514"/>
    </source>
</evidence>
<protein>
    <recommendedName>
        <fullName evidence="9">Flagellar M-ring N-terminal domain-containing protein</fullName>
    </recommendedName>
</protein>
<evidence type="ECO:0000256" key="3">
    <source>
        <dbReference type="ARBA" id="ARBA00022729"/>
    </source>
</evidence>
<dbReference type="PANTHER" id="PTHR30046:SF2">
    <property type="entry name" value="YOP PROTEINS TRANSLOCATION LIPOPROTEIN J"/>
    <property type="match status" value="1"/>
</dbReference>
<dbReference type="Pfam" id="PF01514">
    <property type="entry name" value="YscJ_FliF"/>
    <property type="match status" value="1"/>
</dbReference>
<dbReference type="PRINTS" id="PR01338">
    <property type="entry name" value="TYPE3OMKPROT"/>
</dbReference>
<feature type="transmembrane region" description="Helical" evidence="8">
    <location>
        <begin position="219"/>
        <end position="243"/>
    </location>
</feature>
<keyword evidence="7" id="KW-0449">Lipoprotein</keyword>
<dbReference type="OrthoDB" id="5381759at2"/>
<comment type="similarity">
    <text evidence="2">Belongs to the YscJ lipoprotein family.</text>
</comment>
<keyword evidence="11" id="KW-1185">Reference proteome</keyword>
<dbReference type="Proteomes" id="UP000321595">
    <property type="component" value="Chromosome"/>
</dbReference>
<evidence type="ECO:0000313" key="11">
    <source>
        <dbReference type="Proteomes" id="UP000321595"/>
    </source>
</evidence>
<proteinExistence type="inferred from homology"/>
<dbReference type="GO" id="GO:0009306">
    <property type="term" value="P:protein secretion"/>
    <property type="evidence" value="ECO:0007669"/>
    <property type="project" value="InterPro"/>
</dbReference>
<dbReference type="InterPro" id="IPR043427">
    <property type="entry name" value="YscJ/FliF"/>
</dbReference>
<evidence type="ECO:0000256" key="1">
    <source>
        <dbReference type="ARBA" id="ARBA00004459"/>
    </source>
</evidence>
<dbReference type="RefSeq" id="WP_146958781.1">
    <property type="nucleotide sequence ID" value="NZ_CP042467.1"/>
</dbReference>
<organism evidence="10 11">
    <name type="scientific">Microvenator marinus</name>
    <dbReference type="NCBI Taxonomy" id="2600177"/>
    <lineage>
        <taxon>Bacteria</taxon>
        <taxon>Deltaproteobacteria</taxon>
        <taxon>Bradymonadales</taxon>
        <taxon>Microvenatoraceae</taxon>
        <taxon>Microvenator</taxon>
    </lineage>
</organism>
<dbReference type="Gene3D" id="3.30.70.1530">
    <property type="entry name" value="Hypothetical protein rpa1041"/>
    <property type="match status" value="1"/>
</dbReference>
<evidence type="ECO:0000256" key="5">
    <source>
        <dbReference type="ARBA" id="ARBA00023139"/>
    </source>
</evidence>
<feature type="domain" description="Flagellar M-ring N-terminal" evidence="9">
    <location>
        <begin position="19"/>
        <end position="192"/>
    </location>
</feature>
<accession>A0A5B8XTW3</accession>
<dbReference type="EMBL" id="CP042467">
    <property type="protein sequence ID" value="QED27096.1"/>
    <property type="molecule type" value="Genomic_DNA"/>
</dbReference>